<dbReference type="EMBL" id="CABFNQ020000682">
    <property type="protein sequence ID" value="CAH0022701.1"/>
    <property type="molecule type" value="Genomic_DNA"/>
</dbReference>
<evidence type="ECO:0000313" key="3">
    <source>
        <dbReference type="Proteomes" id="UP000696573"/>
    </source>
</evidence>
<comment type="caution">
    <text evidence="2">The sequence shown here is derived from an EMBL/GenBank/DDBJ whole genome shotgun (WGS) entry which is preliminary data.</text>
</comment>
<proteinExistence type="predicted"/>
<sequence length="526" mass="59663">MASLLLPPEILLMILEEIIKEERTLWYYTPTGDGKCYNISRLATVCRRWQPVVEEYTFKHLVLGEATIPTFQMAISSRPMRLRCVEHIWLRIELPEYGCDVCGTEESEETAEAFYQRNNQIFSSCISNLFGVLSCWKPEIHGCSRHISRGLTLEICAISPSDNGHCFYSCTSEAKYPFLTEEDLDKTPNLGEYHHDCDARRTSGSECHIKHGAEFLGQVKRVYGTALRLLPGADALKKAPIVKGLLLRRSAYRSIHPASLAQILEQSLMALEWLRLERRHAVDSEKESAFIQDFIHRLMPALPSSLKGLFLTQDTIPTFGSARLSFTQSEELARAITGSSASSQLSDFCAGYQLHATAFLISVAFSTIKWNNLQRMCLRSTEFSKEDLSSDYVQIAIYDAAQAARNLPNLRLMEIFGSHRSGTACLLRYEVQQNQAALTWRVGGGKYVPVDDQALELWEGVPAFHGINLPLQINEQPLLESSDEIQDSHFDRFLYQRLELKNHIWDPVTMAQIENERREMAKLGLS</sequence>
<gene>
    <name evidence="2" type="ORF">CRHIZ90672A_00012821</name>
</gene>
<dbReference type="Proteomes" id="UP000696573">
    <property type="component" value="Unassembled WGS sequence"/>
</dbReference>
<protein>
    <recommendedName>
        <fullName evidence="1">DUF6546 domain-containing protein</fullName>
    </recommendedName>
</protein>
<evidence type="ECO:0000259" key="1">
    <source>
        <dbReference type="Pfam" id="PF20183"/>
    </source>
</evidence>
<dbReference type="InterPro" id="IPR046676">
    <property type="entry name" value="DUF6546"/>
</dbReference>
<dbReference type="OrthoDB" id="4802432at2759"/>
<feature type="domain" description="DUF6546" evidence="1">
    <location>
        <begin position="322"/>
        <end position="504"/>
    </location>
</feature>
<organism evidence="2 3">
    <name type="scientific">Clonostachys rhizophaga</name>
    <dbReference type="NCBI Taxonomy" id="160324"/>
    <lineage>
        <taxon>Eukaryota</taxon>
        <taxon>Fungi</taxon>
        <taxon>Dikarya</taxon>
        <taxon>Ascomycota</taxon>
        <taxon>Pezizomycotina</taxon>
        <taxon>Sordariomycetes</taxon>
        <taxon>Hypocreomycetidae</taxon>
        <taxon>Hypocreales</taxon>
        <taxon>Bionectriaceae</taxon>
        <taxon>Clonostachys</taxon>
    </lineage>
</organism>
<reference evidence="2" key="1">
    <citation type="submission" date="2021-10" db="EMBL/GenBank/DDBJ databases">
        <authorList>
            <person name="Piombo E."/>
        </authorList>
    </citation>
    <scope>NUCLEOTIDE SEQUENCE</scope>
</reference>
<evidence type="ECO:0000313" key="2">
    <source>
        <dbReference type="EMBL" id="CAH0022701.1"/>
    </source>
</evidence>
<dbReference type="AlphaFoldDB" id="A0A9N9VGD5"/>
<keyword evidence="3" id="KW-1185">Reference proteome</keyword>
<accession>A0A9N9VGD5</accession>
<dbReference type="Pfam" id="PF20183">
    <property type="entry name" value="DUF6546"/>
    <property type="match status" value="1"/>
</dbReference>
<name>A0A9N9VGD5_9HYPO</name>